<sequence length="105" mass="12434">MKKKFLLWLCKSLKVELVEPINQVNQVHYVHEVVPYTLIKDTVKLSTHSIPKQLLEEDINQIKAEMAIRCVKLLEKENLLRFDQFENPMTREINLRCSFFAAPHK</sequence>
<proteinExistence type="predicted"/>
<gene>
    <name evidence="1" type="ORF">UFOVP723_78</name>
</gene>
<dbReference type="EMBL" id="LR796697">
    <property type="protein sequence ID" value="CAB4160142.1"/>
    <property type="molecule type" value="Genomic_DNA"/>
</dbReference>
<evidence type="ECO:0000313" key="1">
    <source>
        <dbReference type="EMBL" id="CAB4160142.1"/>
    </source>
</evidence>
<name>A0A6J5NN39_9CAUD</name>
<protein>
    <submittedName>
        <fullName evidence="1">Uncharacterized protein</fullName>
    </submittedName>
</protein>
<accession>A0A6J5NN39</accession>
<organism evidence="1">
    <name type="scientific">uncultured Caudovirales phage</name>
    <dbReference type="NCBI Taxonomy" id="2100421"/>
    <lineage>
        <taxon>Viruses</taxon>
        <taxon>Duplodnaviria</taxon>
        <taxon>Heunggongvirae</taxon>
        <taxon>Uroviricota</taxon>
        <taxon>Caudoviricetes</taxon>
        <taxon>Peduoviridae</taxon>
        <taxon>Maltschvirus</taxon>
        <taxon>Maltschvirus maltsch</taxon>
    </lineage>
</organism>
<reference evidence="1" key="1">
    <citation type="submission" date="2020-04" db="EMBL/GenBank/DDBJ databases">
        <authorList>
            <person name="Chiriac C."/>
            <person name="Salcher M."/>
            <person name="Ghai R."/>
            <person name="Kavagutti S V."/>
        </authorList>
    </citation>
    <scope>NUCLEOTIDE SEQUENCE</scope>
</reference>